<dbReference type="EMBL" id="VDCI01000018">
    <property type="protein sequence ID" value="TNJ34047.1"/>
    <property type="molecule type" value="Genomic_DNA"/>
</dbReference>
<dbReference type="RefSeq" id="WP_068867379.1">
    <property type="nucleotide sequence ID" value="NZ_VDCI01000018.1"/>
</dbReference>
<proteinExistence type="predicted"/>
<dbReference type="Proteomes" id="UP000309544">
    <property type="component" value="Unassembled WGS sequence"/>
</dbReference>
<evidence type="ECO:0000313" key="1">
    <source>
        <dbReference type="EMBL" id="TNJ34047.1"/>
    </source>
</evidence>
<gene>
    <name evidence="1" type="ORF">FGF68_10600</name>
</gene>
<keyword evidence="2" id="KW-1185">Reference proteome</keyword>
<reference evidence="1 2" key="1">
    <citation type="submission" date="2019-05" db="EMBL/GenBank/DDBJ databases">
        <title>Draft Whole-Genome sequence of the green sulfur bacterium Prosthecochloris vibrioformis DSM 260.</title>
        <authorList>
            <person name="Meyer T.E."/>
            <person name="Kyndt J.A."/>
        </authorList>
    </citation>
    <scope>NUCLEOTIDE SEQUENCE [LARGE SCALE GENOMIC DNA]</scope>
    <source>
        <strain evidence="1 2">DSM 260</strain>
    </source>
</reference>
<dbReference type="AlphaFoldDB" id="A0A5C4RTV2"/>
<name>A0A5C4RTV2_PROVB</name>
<evidence type="ECO:0000313" key="2">
    <source>
        <dbReference type="Proteomes" id="UP000309544"/>
    </source>
</evidence>
<protein>
    <submittedName>
        <fullName evidence="1">Uncharacterized protein</fullName>
    </submittedName>
</protein>
<organism evidence="1 2">
    <name type="scientific">Prosthecochloris vibrioformis</name>
    <name type="common">Chlorobium vibrioforme</name>
    <dbReference type="NCBI Taxonomy" id="1098"/>
    <lineage>
        <taxon>Bacteria</taxon>
        <taxon>Pseudomonadati</taxon>
        <taxon>Chlorobiota</taxon>
        <taxon>Chlorobiia</taxon>
        <taxon>Chlorobiales</taxon>
        <taxon>Chlorobiaceae</taxon>
        <taxon>Prosthecochloris</taxon>
    </lineage>
</organism>
<sequence length="67" mass="7296">MNITQKATPSKEGQLALSALQSAVTKVLEKKKRLGQYAVIWQDGKPKIIAPNEQQQTQGHPQTGNAV</sequence>
<comment type="caution">
    <text evidence="1">The sequence shown here is derived from an EMBL/GenBank/DDBJ whole genome shotgun (WGS) entry which is preliminary data.</text>
</comment>
<accession>A0A5C4RTV2</accession>